<feature type="compositionally biased region" description="Polar residues" evidence="13">
    <location>
        <begin position="504"/>
        <end position="520"/>
    </location>
</feature>
<feature type="transmembrane region" description="Helical" evidence="14">
    <location>
        <begin position="431"/>
        <end position="457"/>
    </location>
</feature>
<dbReference type="Pfam" id="PF01130">
    <property type="entry name" value="CD36"/>
    <property type="match status" value="1"/>
</dbReference>
<name>A0A4E0S2R7_FASHE</name>
<keyword evidence="10" id="KW-0325">Glycoprotein</keyword>
<evidence type="ECO:0000256" key="9">
    <source>
        <dbReference type="ARBA" id="ARBA00023170"/>
    </source>
</evidence>
<protein>
    <recommendedName>
        <fullName evidence="11">Scavenger receptor class B member 1</fullName>
    </recommendedName>
    <alternativeName>
        <fullName evidence="12">SR-BI</fullName>
    </alternativeName>
</protein>
<dbReference type="InterPro" id="IPR002159">
    <property type="entry name" value="CD36_fam"/>
</dbReference>
<evidence type="ECO:0000256" key="3">
    <source>
        <dbReference type="ARBA" id="ARBA00010532"/>
    </source>
</evidence>
<keyword evidence="8" id="KW-1015">Disulfide bond</keyword>
<dbReference type="PANTHER" id="PTHR11923">
    <property type="entry name" value="SCAVENGER RECEPTOR CLASS B TYPE-1 SR-B1"/>
    <property type="match status" value="1"/>
</dbReference>
<evidence type="ECO:0000313" key="16">
    <source>
        <dbReference type="Proteomes" id="UP000230066"/>
    </source>
</evidence>
<keyword evidence="6 14" id="KW-1133">Transmembrane helix</keyword>
<comment type="caution">
    <text evidence="15">The sequence shown here is derived from an EMBL/GenBank/DDBJ whole genome shotgun (WGS) entry which is preliminary data.</text>
</comment>
<evidence type="ECO:0000256" key="6">
    <source>
        <dbReference type="ARBA" id="ARBA00022989"/>
    </source>
</evidence>
<dbReference type="EMBL" id="JXXN02000276">
    <property type="protein sequence ID" value="THD27952.1"/>
    <property type="molecule type" value="Genomic_DNA"/>
</dbReference>
<evidence type="ECO:0000256" key="8">
    <source>
        <dbReference type="ARBA" id="ARBA00023157"/>
    </source>
</evidence>
<evidence type="ECO:0000256" key="11">
    <source>
        <dbReference type="ARBA" id="ARBA00040821"/>
    </source>
</evidence>
<proteinExistence type="inferred from homology"/>
<reference evidence="15" key="1">
    <citation type="submission" date="2019-03" db="EMBL/GenBank/DDBJ databases">
        <title>Improved annotation for the trematode Fasciola hepatica.</title>
        <authorList>
            <person name="Choi Y.-J."/>
            <person name="Martin J."/>
            <person name="Mitreva M."/>
        </authorList>
    </citation>
    <scope>NUCLEOTIDE SEQUENCE [LARGE SCALE GENOMIC DNA]</scope>
</reference>
<organism evidence="15 16">
    <name type="scientific">Fasciola hepatica</name>
    <name type="common">Liver fluke</name>
    <dbReference type="NCBI Taxonomy" id="6192"/>
    <lineage>
        <taxon>Eukaryota</taxon>
        <taxon>Metazoa</taxon>
        <taxon>Spiralia</taxon>
        <taxon>Lophotrochozoa</taxon>
        <taxon>Platyhelminthes</taxon>
        <taxon>Trematoda</taxon>
        <taxon>Digenea</taxon>
        <taxon>Plagiorchiida</taxon>
        <taxon>Echinostomata</taxon>
        <taxon>Echinostomatoidea</taxon>
        <taxon>Fasciolidae</taxon>
        <taxon>Fasciola</taxon>
    </lineage>
</organism>
<dbReference type="GO" id="GO:0005901">
    <property type="term" value="C:caveola"/>
    <property type="evidence" value="ECO:0007669"/>
    <property type="project" value="UniProtKB-SubCell"/>
</dbReference>
<evidence type="ECO:0000256" key="5">
    <source>
        <dbReference type="ARBA" id="ARBA00022692"/>
    </source>
</evidence>
<dbReference type="PANTHER" id="PTHR11923:SF110">
    <property type="entry name" value="SCAVENGER RECEPTOR CLASS B MEMBER 1"/>
    <property type="match status" value="1"/>
</dbReference>
<keyword evidence="7 14" id="KW-0472">Membrane</keyword>
<keyword evidence="16" id="KW-1185">Reference proteome</keyword>
<dbReference type="GO" id="GO:0005737">
    <property type="term" value="C:cytoplasm"/>
    <property type="evidence" value="ECO:0007669"/>
    <property type="project" value="TreeGrafter"/>
</dbReference>
<keyword evidence="4" id="KW-1003">Cell membrane</keyword>
<evidence type="ECO:0000256" key="1">
    <source>
        <dbReference type="ARBA" id="ARBA00004189"/>
    </source>
</evidence>
<dbReference type="PRINTS" id="PR01609">
    <property type="entry name" value="CD36FAMILY"/>
</dbReference>
<evidence type="ECO:0000256" key="13">
    <source>
        <dbReference type="SAM" id="MobiDB-lite"/>
    </source>
</evidence>
<sequence length="569" mass="63165">MATRSKAIRLSLICSAAVFVIVALITLVAVLVFDRLFLSILYKQLAILPGSTVFKSWSAPSVPVYFSVYLFNLTNEAELLKGAAPRLHEVGPFVYRENREKFDIVFPEESSPKTVDFKHRIFYHFVPEMSVASPELGKITIPNLFTAGLLERQSPVFFMNGPFATLSPYDAMWNHYPLLFSSINVGLFASQNGTKPVQYKIHTGSHDISKVGSIIEVNGQKKLSVWDHEEANMINGSDGSNAPPGLEVGSTIQFYVNDICRSVVSYAVAKTQAINRPDIELLVFTGTPPDPQDPANDWRQRMFCKSGQGCPPKGLLALSPCLAATGESVPLYLSQPYFLGADPSIVQAFDQFPDPIPERHSTWVHIEPTTGFVLEAFKRIQFNLLMKNQGEIFQDMAGPYYFPLGWIEERAVADKDTLDMLHNKLFAPRKIMPFILSVVGAVSTLISILLIVLLVTYSRRRTIQNRTKRSGAHKQHAVSVNLSHSKMGPSDQVQIVQPNQYADRQQTPGLSSGPGANTQVPEAKPLLNVTETADVNRIILSSMLNRCHLSDSYFSLSWKPNGEAFVAKT</sequence>
<comment type="similarity">
    <text evidence="3">Belongs to the CD36 family.</text>
</comment>
<feature type="region of interest" description="Disordered" evidence="13">
    <location>
        <begin position="504"/>
        <end position="525"/>
    </location>
</feature>
<evidence type="ECO:0000256" key="2">
    <source>
        <dbReference type="ARBA" id="ARBA00004651"/>
    </source>
</evidence>
<evidence type="ECO:0000256" key="7">
    <source>
        <dbReference type="ARBA" id="ARBA00023136"/>
    </source>
</evidence>
<evidence type="ECO:0000256" key="10">
    <source>
        <dbReference type="ARBA" id="ARBA00023180"/>
    </source>
</evidence>
<keyword evidence="5 14" id="KW-0812">Transmembrane</keyword>
<evidence type="ECO:0000313" key="15">
    <source>
        <dbReference type="EMBL" id="THD27952.1"/>
    </source>
</evidence>
<dbReference type="Proteomes" id="UP000230066">
    <property type="component" value="Unassembled WGS sequence"/>
</dbReference>
<evidence type="ECO:0000256" key="4">
    <source>
        <dbReference type="ARBA" id="ARBA00022475"/>
    </source>
</evidence>
<evidence type="ECO:0000256" key="12">
    <source>
        <dbReference type="ARBA" id="ARBA00042244"/>
    </source>
</evidence>
<feature type="transmembrane region" description="Helical" evidence="14">
    <location>
        <begin position="12"/>
        <end position="33"/>
    </location>
</feature>
<comment type="subcellular location">
    <subcellularLocation>
        <location evidence="2">Cell membrane</location>
        <topology evidence="2">Multi-pass membrane protein</topology>
    </subcellularLocation>
    <subcellularLocation>
        <location evidence="1">Membrane</location>
        <location evidence="1">Caveola</location>
        <topology evidence="1">Multi-pass membrane protein</topology>
    </subcellularLocation>
</comment>
<gene>
    <name evidence="15" type="ORF">D915_001284</name>
</gene>
<dbReference type="AlphaFoldDB" id="A0A4E0S2R7"/>
<dbReference type="GO" id="GO:0005044">
    <property type="term" value="F:scavenger receptor activity"/>
    <property type="evidence" value="ECO:0007669"/>
    <property type="project" value="TreeGrafter"/>
</dbReference>
<evidence type="ECO:0000256" key="14">
    <source>
        <dbReference type="SAM" id="Phobius"/>
    </source>
</evidence>
<keyword evidence="9 15" id="KW-0675">Receptor</keyword>
<accession>A0A4E0S2R7</accession>